<reference evidence="4" key="1">
    <citation type="submission" date="2016-07" db="EMBL/GenBank/DDBJ databases">
        <authorList>
            <person name="Bretaudeau A."/>
        </authorList>
    </citation>
    <scope>NUCLEOTIDE SEQUENCE</scope>
    <source>
        <strain evidence="4">Rice</strain>
        <tissue evidence="4">Whole body</tissue>
    </source>
</reference>
<gene>
    <name evidence="4" type="ORF">SFRICE_037111</name>
</gene>
<accession>A0A2H1W714</accession>
<keyword evidence="2" id="KW-0812">Transmembrane</keyword>
<proteinExistence type="predicted"/>
<dbReference type="InterPro" id="IPR043502">
    <property type="entry name" value="DNA/RNA_pol_sf"/>
</dbReference>
<dbReference type="PANTHER" id="PTHR47331">
    <property type="entry name" value="PHD-TYPE DOMAIN-CONTAINING PROTEIN"/>
    <property type="match status" value="1"/>
</dbReference>
<feature type="transmembrane region" description="Helical" evidence="2">
    <location>
        <begin position="1805"/>
        <end position="1826"/>
    </location>
</feature>
<evidence type="ECO:0000256" key="1">
    <source>
        <dbReference type="SAM" id="MobiDB-lite"/>
    </source>
</evidence>
<feature type="compositionally biased region" description="Low complexity" evidence="1">
    <location>
        <begin position="1839"/>
        <end position="1860"/>
    </location>
</feature>
<dbReference type="Pfam" id="PF05380">
    <property type="entry name" value="Peptidase_A17"/>
    <property type="match status" value="1"/>
</dbReference>
<feature type="region of interest" description="Disordered" evidence="1">
    <location>
        <begin position="1887"/>
        <end position="1908"/>
    </location>
</feature>
<dbReference type="InterPro" id="IPR008042">
    <property type="entry name" value="Retrotrans_Pao"/>
</dbReference>
<dbReference type="InterPro" id="IPR021109">
    <property type="entry name" value="Peptidase_aspartic_dom_sf"/>
</dbReference>
<organism evidence="4">
    <name type="scientific">Spodoptera frugiperda</name>
    <name type="common">Fall armyworm</name>
    <dbReference type="NCBI Taxonomy" id="7108"/>
    <lineage>
        <taxon>Eukaryota</taxon>
        <taxon>Metazoa</taxon>
        <taxon>Ecdysozoa</taxon>
        <taxon>Arthropoda</taxon>
        <taxon>Hexapoda</taxon>
        <taxon>Insecta</taxon>
        <taxon>Pterygota</taxon>
        <taxon>Neoptera</taxon>
        <taxon>Endopterygota</taxon>
        <taxon>Lepidoptera</taxon>
        <taxon>Glossata</taxon>
        <taxon>Ditrysia</taxon>
        <taxon>Noctuoidea</taxon>
        <taxon>Noctuidae</taxon>
        <taxon>Amphipyrinae</taxon>
        <taxon>Spodoptera</taxon>
    </lineage>
</organism>
<name>A0A2H1W714_SPOFR</name>
<dbReference type="Pfam" id="PF18701">
    <property type="entry name" value="DUF5641"/>
    <property type="match status" value="1"/>
</dbReference>
<keyword evidence="2" id="KW-0472">Membrane</keyword>
<dbReference type="InterPro" id="IPR022048">
    <property type="entry name" value="Envelope_fusion-like"/>
</dbReference>
<dbReference type="Gene3D" id="2.40.70.10">
    <property type="entry name" value="Acid Proteases"/>
    <property type="match status" value="1"/>
</dbReference>
<feature type="domain" description="DUF5641" evidence="3">
    <location>
        <begin position="1160"/>
        <end position="1229"/>
    </location>
</feature>
<feature type="compositionally biased region" description="Polar residues" evidence="1">
    <location>
        <begin position="1891"/>
        <end position="1901"/>
    </location>
</feature>
<protein>
    <submittedName>
        <fullName evidence="4">SFRICE_037111</fullName>
    </submittedName>
</protein>
<sequence length="1908" mass="218047">METLYFQQTELAESIAKVLINFNKDSKQRKNVDYCKKRLDLLELYWREYQLNHEKLVPFENRGHKYFVNSEFERTMESYKAAKDAISEYYDALCHQPKPPGLSDLEDNPSNQQVAATAGPSGGKSLKHQGNEPSSASASPARESKDVESLSDKWEFEDALRLLQTRWTAVDNSHWELMMELEDDEAYELSYIKHERTYNGLRKSISSKMWATSYRDKSTPKMEIPVFSGNYQQWVSFKDLFDEAIHNNPSLSKAQKMQFLKSKVKGEAERLIQHLPISADNYNTCWEILTHRFNNKKQIFMTHVNSFYNLANIPQQSYTAIKRLHDVTLESLHAIKNLGVDITTWDPLLVYILAQKLDSESYSEYIESLKNSRELPVLRDFLDYLENKFTALESSRRRQDGTPKAVSSQSSNGLSNFNRKNNFKLSNESKTSKKTEMAKSMHVSESVNKCPHCSAKHNLISCKKFTELPNEQKIKLISQLNYCINCIYDHNGAKCYSTKRCHKCNDVHHTTLHDYFATQSKSNSLAEIAKQKCENNKSIYASQKETSEILLATALVKVTAADRTQHVMRALIDQGSQVSVISEKAAQQLGLKRKSCKGVIFGVGEHENNCKGKLTIACQSAYTEFKFSTDVVIVNNLIRNLPNETFAKPSWQHTAHLCLADPDYNISRPVDLLLGAEIYANILLEGLIRGQTSSEPLAQQTHLGWLLCGGNTSTSFQCNVTLHNVEDIQQFWTIEDIQVQNSMSVEDQECLDFYETTTKRLENGRYVVRLPMKPELEEKLGSSKEIAIAQFKNIEPAPFLTMMTLRKLALDEQQKYPRATKCIQEELYMDDWVSGAHSIKEGKRRITEVNACLKSGGFSLRKWSSNDKRLLETVEQTADKQPAVFTFKTESSSKTLGLQWNSTEDEFIFKYDSNSTETAKLTKRMLLSEISKIFDPLGWLAPLTTKMKILFQQVWQDSEVQWSDEVSNKIKEQWINLKRDLKLLNQFHIPRWLQSKEHDVIELHGFCDASIQAFACVVYARIVSNNSTSVVLVAAKTRLVPSSKAVSLPRLELCAAELLTKLMSKIVKSINSLAVEIYGWSDSKVSLSWIQGSPERWKPFVANRVKKIASIMPPNTWHYINTKENPADAASRGLTTSQLLEHELWWQGPTFLSSSHFKPTGQTNKWLKPKSNIKIGNMVTIHDDNFPSGKWPVGRVVELHQGKDGFVRVVTLKTKNGLIKRPIIKLCVLPIEQEDEEKKAEAQTKKAKPTITKDETQASTRKHYNFVNIVLSLLFFINILSSSEASIHITEFSGNQSLYYDPIGKLNLIRDQWKIVSYYNMQPYWQGDKAADTFIKYLKQTCEQIQEPSHCNMILLQVQHDYNELQYHNQLLLNQHFGTRARTRRGLVNAVGSIANTLFGVLDQSFADKYHRDIEIINSNEKHLLQLWKNQTSVVEAEYNVLKRTEKTIDTQYKLINRHLNQLDQATKQIQLQGESTSMIQEFTLAAMATTNMIHNLKRVQDTLIDTLADIYHSKINIHLLTPEQLSNELQIISGQISKELTLPINNIQSDLYKIYKHLNIKARISKEYFIFEISVPLISRDSFQLYRLIPVPLQVGKDMISIIPLTDYIATNLMRDSFIEVKNDDLQTCTYQDEDYICQLRGPIKRLGPEENFCQTEQIGICQPKKETCKNMWLQLHDLSSYLYFACDTYSFTIICDNETRTRRVSKAGLIQLDKECIAKGRDITLYSYQQENKLTLKPDLLLANIAPIQHHHLVNITLPLLELTTEDAQINDTLTRLGDQIAAMKKAALEEGTLTTHDIHHYAISYVLLAAVVAVVAFLVFLWWRGKQASPAPARDPQAPSEPAAPRAAPTSSVSVSDSARKSPVPEQGPSVCVTKRWSSLRYARDKSTSPISKRQSVFTVDLDRD</sequence>
<feature type="compositionally biased region" description="Polar residues" evidence="1">
    <location>
        <begin position="405"/>
        <end position="429"/>
    </location>
</feature>
<evidence type="ECO:0000256" key="2">
    <source>
        <dbReference type="SAM" id="Phobius"/>
    </source>
</evidence>
<feature type="region of interest" description="Disordered" evidence="1">
    <location>
        <begin position="395"/>
        <end position="438"/>
    </location>
</feature>
<dbReference type="Pfam" id="PF12259">
    <property type="entry name" value="Baculo_F"/>
    <property type="match status" value="1"/>
</dbReference>
<dbReference type="EMBL" id="ODYU01006730">
    <property type="protein sequence ID" value="SOQ48837.1"/>
    <property type="molecule type" value="Genomic_DNA"/>
</dbReference>
<dbReference type="Pfam" id="PF03564">
    <property type="entry name" value="DUF1759"/>
    <property type="match status" value="1"/>
</dbReference>
<evidence type="ECO:0000259" key="3">
    <source>
        <dbReference type="Pfam" id="PF18701"/>
    </source>
</evidence>
<feature type="region of interest" description="Disordered" evidence="1">
    <location>
        <begin position="1833"/>
        <end position="1873"/>
    </location>
</feature>
<keyword evidence="2" id="KW-1133">Transmembrane helix</keyword>
<feature type="region of interest" description="Disordered" evidence="1">
    <location>
        <begin position="98"/>
        <end position="148"/>
    </location>
</feature>
<evidence type="ECO:0000313" key="4">
    <source>
        <dbReference type="EMBL" id="SOQ48837.1"/>
    </source>
</evidence>
<dbReference type="SUPFAM" id="SSF56672">
    <property type="entry name" value="DNA/RNA polymerases"/>
    <property type="match status" value="1"/>
</dbReference>
<dbReference type="InterPro" id="IPR040676">
    <property type="entry name" value="DUF5641"/>
</dbReference>
<dbReference type="InterPro" id="IPR005312">
    <property type="entry name" value="DUF1759"/>
</dbReference>
<dbReference type="GO" id="GO:0071897">
    <property type="term" value="P:DNA biosynthetic process"/>
    <property type="evidence" value="ECO:0007669"/>
    <property type="project" value="UniProtKB-ARBA"/>
</dbReference>